<evidence type="ECO:0000256" key="8">
    <source>
        <dbReference type="ARBA" id="ARBA00023065"/>
    </source>
</evidence>
<keyword evidence="4" id="KW-1003">Cell membrane</keyword>
<dbReference type="AlphaFoldDB" id="A0A1S3IJ42"/>
<keyword evidence="8" id="KW-0406">Ion transport</keyword>
<comment type="similarity">
    <text evidence="2">Belongs to the otopetrin family.</text>
</comment>
<evidence type="ECO:0000256" key="3">
    <source>
        <dbReference type="ARBA" id="ARBA00022448"/>
    </source>
</evidence>
<keyword evidence="3" id="KW-0813">Transport</keyword>
<evidence type="ECO:0000256" key="12">
    <source>
        <dbReference type="SAM" id="Phobius"/>
    </source>
</evidence>
<evidence type="ECO:0000313" key="13">
    <source>
        <dbReference type="Proteomes" id="UP000085678"/>
    </source>
</evidence>
<keyword evidence="6" id="KW-0375">Hydrogen ion transport</keyword>
<dbReference type="GO" id="GO:0015252">
    <property type="term" value="F:proton channel activity"/>
    <property type="evidence" value="ECO:0007669"/>
    <property type="project" value="InterPro"/>
</dbReference>
<evidence type="ECO:0000256" key="4">
    <source>
        <dbReference type="ARBA" id="ARBA00022475"/>
    </source>
</evidence>
<name>A0A1S3IJ42_LINAN</name>
<comment type="subcellular location">
    <subcellularLocation>
        <location evidence="1">Cell membrane</location>
        <topology evidence="1">Multi-pass membrane protein</topology>
    </subcellularLocation>
</comment>
<evidence type="ECO:0000256" key="11">
    <source>
        <dbReference type="SAM" id="MobiDB-lite"/>
    </source>
</evidence>
<feature type="compositionally biased region" description="Polar residues" evidence="11">
    <location>
        <begin position="16"/>
        <end position="28"/>
    </location>
</feature>
<accession>A0A1S3IJ42</accession>
<evidence type="ECO:0000256" key="7">
    <source>
        <dbReference type="ARBA" id="ARBA00022989"/>
    </source>
</evidence>
<keyword evidence="7 12" id="KW-1133">Transmembrane helix</keyword>
<dbReference type="InterPro" id="IPR004878">
    <property type="entry name" value="Otopetrin"/>
</dbReference>
<dbReference type="PANTHER" id="PTHR21522">
    <property type="entry name" value="PROTON CHANNEL OTOP"/>
    <property type="match status" value="1"/>
</dbReference>
<feature type="transmembrane region" description="Helical" evidence="12">
    <location>
        <begin position="191"/>
        <end position="211"/>
    </location>
</feature>
<reference evidence="14" key="1">
    <citation type="submission" date="2025-08" db="UniProtKB">
        <authorList>
            <consortium name="RefSeq"/>
        </authorList>
    </citation>
    <scope>IDENTIFICATION</scope>
    <source>
        <tissue evidence="14">Gonads</tissue>
    </source>
</reference>
<evidence type="ECO:0000256" key="2">
    <source>
        <dbReference type="ARBA" id="ARBA00006513"/>
    </source>
</evidence>
<keyword evidence="5 12" id="KW-0812">Transmembrane</keyword>
<feature type="region of interest" description="Disordered" evidence="11">
    <location>
        <begin position="1"/>
        <end position="66"/>
    </location>
</feature>
<keyword evidence="9 12" id="KW-0472">Membrane</keyword>
<protein>
    <submittedName>
        <fullName evidence="14">Otopetrin-3</fullName>
    </submittedName>
</protein>
<dbReference type="GeneID" id="106164691"/>
<gene>
    <name evidence="14" type="primary">LOC106164691</name>
</gene>
<keyword evidence="13" id="KW-1185">Reference proteome</keyword>
<evidence type="ECO:0000313" key="14">
    <source>
        <dbReference type="RefSeq" id="XP_013398128.1"/>
    </source>
</evidence>
<feature type="transmembrane region" description="Helical" evidence="12">
    <location>
        <begin position="323"/>
        <end position="342"/>
    </location>
</feature>
<dbReference type="OrthoDB" id="6429739at2759"/>
<keyword evidence="10" id="KW-0407">Ion channel</keyword>
<dbReference type="KEGG" id="lak:106164691"/>
<evidence type="ECO:0000256" key="10">
    <source>
        <dbReference type="ARBA" id="ARBA00023303"/>
    </source>
</evidence>
<evidence type="ECO:0000256" key="9">
    <source>
        <dbReference type="ARBA" id="ARBA00023136"/>
    </source>
</evidence>
<dbReference type="GO" id="GO:0005886">
    <property type="term" value="C:plasma membrane"/>
    <property type="evidence" value="ECO:0007669"/>
    <property type="project" value="UniProtKB-SubCell"/>
</dbReference>
<organism evidence="13 14">
    <name type="scientific">Lingula anatina</name>
    <name type="common">Brachiopod</name>
    <name type="synonym">Lingula unguis</name>
    <dbReference type="NCBI Taxonomy" id="7574"/>
    <lineage>
        <taxon>Eukaryota</taxon>
        <taxon>Metazoa</taxon>
        <taxon>Spiralia</taxon>
        <taxon>Lophotrochozoa</taxon>
        <taxon>Brachiopoda</taxon>
        <taxon>Linguliformea</taxon>
        <taxon>Lingulata</taxon>
        <taxon>Lingulida</taxon>
        <taxon>Linguloidea</taxon>
        <taxon>Lingulidae</taxon>
        <taxon>Lingula</taxon>
    </lineage>
</organism>
<evidence type="ECO:0000256" key="5">
    <source>
        <dbReference type="ARBA" id="ARBA00022692"/>
    </source>
</evidence>
<feature type="transmembrane region" description="Helical" evidence="12">
    <location>
        <begin position="354"/>
        <end position="374"/>
    </location>
</feature>
<dbReference type="RefSeq" id="XP_013398128.1">
    <property type="nucleotide sequence ID" value="XM_013542674.1"/>
</dbReference>
<feature type="transmembrane region" description="Helical" evidence="12">
    <location>
        <begin position="251"/>
        <end position="273"/>
    </location>
</feature>
<dbReference type="Pfam" id="PF03189">
    <property type="entry name" value="Otopetrin"/>
    <property type="match status" value="1"/>
</dbReference>
<evidence type="ECO:0000256" key="1">
    <source>
        <dbReference type="ARBA" id="ARBA00004651"/>
    </source>
</evidence>
<evidence type="ECO:0000256" key="6">
    <source>
        <dbReference type="ARBA" id="ARBA00022781"/>
    </source>
</evidence>
<dbReference type="PANTHER" id="PTHR21522:SF32">
    <property type="entry name" value="OTOPETRIN-2"/>
    <property type="match status" value="1"/>
</dbReference>
<proteinExistence type="inferred from homology"/>
<feature type="transmembrane region" description="Helical" evidence="12">
    <location>
        <begin position="279"/>
        <end position="302"/>
    </location>
</feature>
<feature type="transmembrane region" description="Helical" evidence="12">
    <location>
        <begin position="155"/>
        <end position="179"/>
    </location>
</feature>
<dbReference type="Proteomes" id="UP000085678">
    <property type="component" value="Unplaced"/>
</dbReference>
<sequence>MEHQRKCFSIVLPQIQEESFSDESTGNCENPKESSTDPETGAGSIPRPKSLPLIKNLNENPEPESPLATTEKVHFNIGSSELGPEAGHPARGYDIQGGVHTPEEPVSNGSAFVGFNRNKHVSSIRSVASERSIATTVFEPNWSEEREHTYVNNHCGLFVGMLVILASVAVIIVFLYLMYNGKSPDLANSHLFGTKIFINALSILVTIATHIQIKGLMKKTDNLKEMGRLGRDPRRHVPSRGQQHQQSMDKALLGIATLGLLTYCMLTIIAGLSTAGMEAALTTADAFCTSTQAIIQSLFLVTSFLPRRATLREHREKRPGRQGLVFLLCCNFCLWALNSFGLRNEIANHVQIEFYSFKTWIILSHVSLPLLILFRFHSLVCIADVISHAYTAKYIGLESHGT</sequence>
<dbReference type="InParanoid" id="A0A1S3IJ42"/>